<proteinExistence type="inferred from homology"/>
<organism evidence="9 10">
    <name type="scientific">Orchesella dallaii</name>
    <dbReference type="NCBI Taxonomy" id="48710"/>
    <lineage>
        <taxon>Eukaryota</taxon>
        <taxon>Metazoa</taxon>
        <taxon>Ecdysozoa</taxon>
        <taxon>Arthropoda</taxon>
        <taxon>Hexapoda</taxon>
        <taxon>Collembola</taxon>
        <taxon>Entomobryomorpha</taxon>
        <taxon>Entomobryoidea</taxon>
        <taxon>Orchesellidae</taxon>
        <taxon>Orchesellinae</taxon>
        <taxon>Orchesella</taxon>
    </lineage>
</organism>
<dbReference type="PANTHER" id="PTHR12867:SF6">
    <property type="entry name" value="N-ACETYLGLUCOSAMINYLDIPHOSPHODOLICHOL N-ACETYLGLUCOSAMINYLTRANSFERASE"/>
    <property type="match status" value="1"/>
</dbReference>
<dbReference type="InterPro" id="IPR039042">
    <property type="entry name" value="Alg13-like"/>
</dbReference>
<keyword evidence="7" id="KW-0256">Endoplasmic reticulum</keyword>
<protein>
    <recommendedName>
        <fullName evidence="4">UDP-N-acetylglucosamine transferase subunit ALG13</fullName>
        <ecNumber evidence="3">2.4.1.141</ecNumber>
    </recommendedName>
</protein>
<dbReference type="Gene3D" id="3.40.50.2000">
    <property type="entry name" value="Glycogen Phosphorylase B"/>
    <property type="match status" value="1"/>
</dbReference>
<name>A0ABP1QIA1_9HEXA</name>
<keyword evidence="6" id="KW-0808">Transferase</keyword>
<comment type="subcellular location">
    <subcellularLocation>
        <location evidence="1">Endoplasmic reticulum</location>
    </subcellularLocation>
</comment>
<keyword evidence="5" id="KW-0328">Glycosyltransferase</keyword>
<sequence>MFERVFVTVGTTSFQQLIQLIVSDKVVDQFSKWGVKEVRIQGGKNNIDRDSNEWVERDIKYSLYEYKPTIDEDIQWADIIISHAGAGTTLEALDQGKVLLVVPNETLMDNHQLELAKKLEKENYAFMATIDTFCKQMEDIDPSVLKPFPPARPELLANYLAQMNIPNKKSKLNRTKTE</sequence>
<comment type="similarity">
    <text evidence="2">Belongs to the glycosyltransferase 28 family.</text>
</comment>
<dbReference type="Proteomes" id="UP001642540">
    <property type="component" value="Unassembled WGS sequence"/>
</dbReference>
<evidence type="ECO:0000256" key="6">
    <source>
        <dbReference type="ARBA" id="ARBA00022679"/>
    </source>
</evidence>
<accession>A0ABP1QIA1</accession>
<comment type="caution">
    <text evidence="9">The sequence shown here is derived from an EMBL/GenBank/DDBJ whole genome shotgun (WGS) entry which is preliminary data.</text>
</comment>
<evidence type="ECO:0000256" key="4">
    <source>
        <dbReference type="ARBA" id="ARBA00017468"/>
    </source>
</evidence>
<feature type="domain" description="Glycosyl transferase family 28 C-terminal" evidence="8">
    <location>
        <begin position="5"/>
        <end position="135"/>
    </location>
</feature>
<dbReference type="InterPro" id="IPR007235">
    <property type="entry name" value="Glyco_trans_28_C"/>
</dbReference>
<evidence type="ECO:0000256" key="2">
    <source>
        <dbReference type="ARBA" id="ARBA00006962"/>
    </source>
</evidence>
<evidence type="ECO:0000256" key="5">
    <source>
        <dbReference type="ARBA" id="ARBA00022676"/>
    </source>
</evidence>
<dbReference type="PANTHER" id="PTHR12867">
    <property type="entry name" value="GLYCOSYL TRANSFERASE-RELATED"/>
    <property type="match status" value="1"/>
</dbReference>
<evidence type="ECO:0000256" key="3">
    <source>
        <dbReference type="ARBA" id="ARBA00012614"/>
    </source>
</evidence>
<keyword evidence="10" id="KW-1185">Reference proteome</keyword>
<dbReference type="SUPFAM" id="SSF53756">
    <property type="entry name" value="UDP-Glycosyltransferase/glycogen phosphorylase"/>
    <property type="match status" value="1"/>
</dbReference>
<evidence type="ECO:0000313" key="9">
    <source>
        <dbReference type="EMBL" id="CAL8097321.1"/>
    </source>
</evidence>
<reference evidence="9 10" key="1">
    <citation type="submission" date="2024-08" db="EMBL/GenBank/DDBJ databases">
        <authorList>
            <person name="Cucini C."/>
            <person name="Frati F."/>
        </authorList>
    </citation>
    <scope>NUCLEOTIDE SEQUENCE [LARGE SCALE GENOMIC DNA]</scope>
</reference>
<gene>
    <name evidence="9" type="ORF">ODALV1_LOCUS9617</name>
</gene>
<evidence type="ECO:0000256" key="7">
    <source>
        <dbReference type="ARBA" id="ARBA00022824"/>
    </source>
</evidence>
<dbReference type="EMBL" id="CAXLJM020000028">
    <property type="protein sequence ID" value="CAL8097321.1"/>
    <property type="molecule type" value="Genomic_DNA"/>
</dbReference>
<dbReference type="EC" id="2.4.1.141" evidence="3"/>
<evidence type="ECO:0000313" key="10">
    <source>
        <dbReference type="Proteomes" id="UP001642540"/>
    </source>
</evidence>
<evidence type="ECO:0000256" key="1">
    <source>
        <dbReference type="ARBA" id="ARBA00004240"/>
    </source>
</evidence>
<dbReference type="Pfam" id="PF04101">
    <property type="entry name" value="Glyco_tran_28_C"/>
    <property type="match status" value="1"/>
</dbReference>
<evidence type="ECO:0000259" key="8">
    <source>
        <dbReference type="Pfam" id="PF04101"/>
    </source>
</evidence>